<evidence type="ECO:0000313" key="5">
    <source>
        <dbReference type="EMBL" id="TRY61315.1"/>
    </source>
</evidence>
<keyword evidence="6" id="KW-1185">Reference proteome</keyword>
<feature type="compositionally biased region" description="Low complexity" evidence="3">
    <location>
        <begin position="159"/>
        <end position="178"/>
    </location>
</feature>
<accession>A0A553N7A1</accession>
<evidence type="ECO:0000259" key="4">
    <source>
        <dbReference type="PROSITE" id="PS50960"/>
    </source>
</evidence>
<dbReference type="AlphaFoldDB" id="A0A553N7A1"/>
<proteinExistence type="predicted"/>
<dbReference type="SUPFAM" id="SSF46689">
    <property type="entry name" value="Homeodomain-like"/>
    <property type="match status" value="1"/>
</dbReference>
<gene>
    <name evidence="5" type="ORF">TCAL_11154</name>
</gene>
<feature type="region of interest" description="Disordered" evidence="3">
    <location>
        <begin position="355"/>
        <end position="434"/>
    </location>
</feature>
<evidence type="ECO:0000256" key="1">
    <source>
        <dbReference type="ARBA" id="ARBA00004123"/>
    </source>
</evidence>
<evidence type="ECO:0000313" key="6">
    <source>
        <dbReference type="Proteomes" id="UP000318571"/>
    </source>
</evidence>
<dbReference type="PROSITE" id="PS50960">
    <property type="entry name" value="HTH_PSQ"/>
    <property type="match status" value="1"/>
</dbReference>
<feature type="compositionally biased region" description="Polar residues" evidence="3">
    <location>
        <begin position="411"/>
        <end position="434"/>
    </location>
</feature>
<comment type="caution">
    <text evidence="5">The sequence shown here is derived from an EMBL/GenBank/DDBJ whole genome shotgun (WGS) entry which is preliminary data.</text>
</comment>
<dbReference type="EMBL" id="VCGU01000459">
    <property type="protein sequence ID" value="TRY61315.1"/>
    <property type="molecule type" value="Genomic_DNA"/>
</dbReference>
<organism evidence="5 6">
    <name type="scientific">Tigriopus californicus</name>
    <name type="common">Marine copepod</name>
    <dbReference type="NCBI Taxonomy" id="6832"/>
    <lineage>
        <taxon>Eukaryota</taxon>
        <taxon>Metazoa</taxon>
        <taxon>Ecdysozoa</taxon>
        <taxon>Arthropoda</taxon>
        <taxon>Crustacea</taxon>
        <taxon>Multicrustacea</taxon>
        <taxon>Hexanauplia</taxon>
        <taxon>Copepoda</taxon>
        <taxon>Harpacticoida</taxon>
        <taxon>Harpacticidae</taxon>
        <taxon>Tigriopus</taxon>
    </lineage>
</organism>
<feature type="region of interest" description="Disordered" evidence="3">
    <location>
        <begin position="121"/>
        <end position="197"/>
    </location>
</feature>
<keyword evidence="2" id="KW-0238">DNA-binding</keyword>
<evidence type="ECO:0000256" key="2">
    <source>
        <dbReference type="PROSITE-ProRule" id="PRU00320"/>
    </source>
</evidence>
<feature type="region of interest" description="Disordered" evidence="3">
    <location>
        <begin position="291"/>
        <end position="333"/>
    </location>
</feature>
<evidence type="ECO:0000256" key="3">
    <source>
        <dbReference type="SAM" id="MobiDB-lite"/>
    </source>
</evidence>
<dbReference type="InterPro" id="IPR007889">
    <property type="entry name" value="HTH_Psq"/>
</dbReference>
<keyword evidence="2" id="KW-0539">Nucleus</keyword>
<dbReference type="GO" id="GO:0003677">
    <property type="term" value="F:DNA binding"/>
    <property type="evidence" value="ECO:0007669"/>
    <property type="project" value="UniProtKB-UniRule"/>
</dbReference>
<feature type="compositionally biased region" description="Polar residues" evidence="3">
    <location>
        <begin position="367"/>
        <end position="383"/>
    </location>
</feature>
<dbReference type="Pfam" id="PF05225">
    <property type="entry name" value="HTH_psq"/>
    <property type="match status" value="1"/>
</dbReference>
<dbReference type="InterPro" id="IPR009057">
    <property type="entry name" value="Homeodomain-like_sf"/>
</dbReference>
<feature type="compositionally biased region" description="Polar residues" evidence="3">
    <location>
        <begin position="121"/>
        <end position="158"/>
    </location>
</feature>
<feature type="compositionally biased region" description="Polar residues" evidence="3">
    <location>
        <begin position="314"/>
        <end position="324"/>
    </location>
</feature>
<reference evidence="5 6" key="1">
    <citation type="journal article" date="2018" name="Nat. Ecol. Evol.">
        <title>Genomic signatures of mitonuclear coevolution across populations of Tigriopus californicus.</title>
        <authorList>
            <person name="Barreto F.S."/>
            <person name="Watson E.T."/>
            <person name="Lima T.G."/>
            <person name="Willett C.S."/>
            <person name="Edmands S."/>
            <person name="Li W."/>
            <person name="Burton R.S."/>
        </authorList>
    </citation>
    <scope>NUCLEOTIDE SEQUENCE [LARGE SCALE GENOMIC DNA]</scope>
    <source>
        <strain evidence="5 6">San Diego</strain>
    </source>
</reference>
<sequence length="434" mass="47026">MWQKCWNQNASALQSMRYRERGPMKSWRPETMAEAIWSVLQDGLSLSQAARKHDIPYPTFVLYANRVHNMLGPSVMDGSPTIGELRPKGRGRPQRILLGNWPEEHVRQVIRAVVFRDGTTPTYGNSHMASSSSSTLASRTPANQPHSSQGRRSPTLSMRGSPLSAGRRASASSTTLSPIEEAGSGAVPPPGCGNNLSSAQEQLAAQFQQIYSNHLNQFAHSLGSFGGAPTTGQPMVKPEKENLLLDHGSLTSFLSPTNHPSSHNFEDADDECDGHNGETMIPSLRKRDLRINPSSQTSIVSEPDGIEHAHSERLASSQLSSFEGTQHGKRDLDESIIKLRERRMKMMMMIKGQEEGGCSENRPLGSGTVQTSPCTSSTTNSAKGATDPPRTSMAASEAVVSVQMSHDPMNLANSSWNHCSSNGANISPPSDETT</sequence>
<feature type="domain" description="HTH psq-type" evidence="4">
    <location>
        <begin position="18"/>
        <end position="70"/>
    </location>
</feature>
<comment type="subcellular location">
    <subcellularLocation>
        <location evidence="1 2">Nucleus</location>
    </subcellularLocation>
</comment>
<protein>
    <recommendedName>
        <fullName evidence="4">HTH psq-type domain-containing protein</fullName>
    </recommendedName>
</protein>
<dbReference type="GO" id="GO:0005634">
    <property type="term" value="C:nucleus"/>
    <property type="evidence" value="ECO:0007669"/>
    <property type="project" value="UniProtKB-SubCell"/>
</dbReference>
<name>A0A553N7A1_TIGCA</name>
<dbReference type="Proteomes" id="UP000318571">
    <property type="component" value="Chromosome 8"/>
</dbReference>
<feature type="DNA-binding region" description="H-T-H motif" evidence="2">
    <location>
        <begin position="46"/>
        <end position="66"/>
    </location>
</feature>